<dbReference type="AlphaFoldDB" id="D8RYW1"/>
<evidence type="ECO:0000313" key="1">
    <source>
        <dbReference type="EMBL" id="EFJ22642.1"/>
    </source>
</evidence>
<evidence type="ECO:0000313" key="2">
    <source>
        <dbReference type="Proteomes" id="UP000001514"/>
    </source>
</evidence>
<gene>
    <name evidence="1" type="ORF">SELMODRAFT_416310</name>
</gene>
<reference evidence="1 2" key="1">
    <citation type="journal article" date="2011" name="Science">
        <title>The Selaginella genome identifies genetic changes associated with the evolution of vascular plants.</title>
        <authorList>
            <person name="Banks J.A."/>
            <person name="Nishiyama T."/>
            <person name="Hasebe M."/>
            <person name="Bowman J.L."/>
            <person name="Gribskov M."/>
            <person name="dePamphilis C."/>
            <person name="Albert V.A."/>
            <person name="Aono N."/>
            <person name="Aoyama T."/>
            <person name="Ambrose B.A."/>
            <person name="Ashton N.W."/>
            <person name="Axtell M.J."/>
            <person name="Barker E."/>
            <person name="Barker M.S."/>
            <person name="Bennetzen J.L."/>
            <person name="Bonawitz N.D."/>
            <person name="Chapple C."/>
            <person name="Cheng C."/>
            <person name="Correa L.G."/>
            <person name="Dacre M."/>
            <person name="DeBarry J."/>
            <person name="Dreyer I."/>
            <person name="Elias M."/>
            <person name="Engstrom E.M."/>
            <person name="Estelle M."/>
            <person name="Feng L."/>
            <person name="Finet C."/>
            <person name="Floyd S.K."/>
            <person name="Frommer W.B."/>
            <person name="Fujita T."/>
            <person name="Gramzow L."/>
            <person name="Gutensohn M."/>
            <person name="Harholt J."/>
            <person name="Hattori M."/>
            <person name="Heyl A."/>
            <person name="Hirai T."/>
            <person name="Hiwatashi Y."/>
            <person name="Ishikawa M."/>
            <person name="Iwata M."/>
            <person name="Karol K.G."/>
            <person name="Koehler B."/>
            <person name="Kolukisaoglu U."/>
            <person name="Kubo M."/>
            <person name="Kurata T."/>
            <person name="Lalonde S."/>
            <person name="Li K."/>
            <person name="Li Y."/>
            <person name="Litt A."/>
            <person name="Lyons E."/>
            <person name="Manning G."/>
            <person name="Maruyama T."/>
            <person name="Michael T.P."/>
            <person name="Mikami K."/>
            <person name="Miyazaki S."/>
            <person name="Morinaga S."/>
            <person name="Murata T."/>
            <person name="Mueller-Roeber B."/>
            <person name="Nelson D.R."/>
            <person name="Obara M."/>
            <person name="Oguri Y."/>
            <person name="Olmstead R.G."/>
            <person name="Onodera N."/>
            <person name="Petersen B.L."/>
            <person name="Pils B."/>
            <person name="Prigge M."/>
            <person name="Rensing S.A."/>
            <person name="Riano-Pachon D.M."/>
            <person name="Roberts A.W."/>
            <person name="Sato Y."/>
            <person name="Scheller H.V."/>
            <person name="Schulz B."/>
            <person name="Schulz C."/>
            <person name="Shakirov E.V."/>
            <person name="Shibagaki N."/>
            <person name="Shinohara N."/>
            <person name="Shippen D.E."/>
            <person name="Soerensen I."/>
            <person name="Sotooka R."/>
            <person name="Sugimoto N."/>
            <person name="Sugita M."/>
            <person name="Sumikawa N."/>
            <person name="Tanurdzic M."/>
            <person name="Theissen G."/>
            <person name="Ulvskov P."/>
            <person name="Wakazuki S."/>
            <person name="Weng J.K."/>
            <person name="Willats W.W."/>
            <person name="Wipf D."/>
            <person name="Wolf P.G."/>
            <person name="Yang L."/>
            <person name="Zimmer A.D."/>
            <person name="Zhu Q."/>
            <person name="Mitros T."/>
            <person name="Hellsten U."/>
            <person name="Loque D."/>
            <person name="Otillar R."/>
            <person name="Salamov A."/>
            <person name="Schmutz J."/>
            <person name="Shapiro H."/>
            <person name="Lindquist E."/>
            <person name="Lucas S."/>
            <person name="Rokhsar D."/>
            <person name="Grigoriev I.V."/>
        </authorList>
    </citation>
    <scope>NUCLEOTIDE SEQUENCE [LARGE SCALE GENOMIC DNA]</scope>
</reference>
<dbReference type="Gramene" id="EFJ22642">
    <property type="protein sequence ID" value="EFJ22642"/>
    <property type="gene ID" value="SELMODRAFT_416310"/>
</dbReference>
<dbReference type="HOGENOM" id="CLU_1963397_0_0_1"/>
<name>D8RYW1_SELML</name>
<dbReference type="InParanoid" id="D8RYW1"/>
<protein>
    <submittedName>
        <fullName evidence="1">Uncharacterized protein</fullName>
    </submittedName>
</protein>
<dbReference type="KEGG" id="smo:SELMODRAFT_416310"/>
<dbReference type="Proteomes" id="UP000001514">
    <property type="component" value="Unassembled WGS sequence"/>
</dbReference>
<organism evidence="2">
    <name type="scientific">Selaginella moellendorffii</name>
    <name type="common">Spikemoss</name>
    <dbReference type="NCBI Taxonomy" id="88036"/>
    <lineage>
        <taxon>Eukaryota</taxon>
        <taxon>Viridiplantae</taxon>
        <taxon>Streptophyta</taxon>
        <taxon>Embryophyta</taxon>
        <taxon>Tracheophyta</taxon>
        <taxon>Lycopodiopsida</taxon>
        <taxon>Selaginellales</taxon>
        <taxon>Selaginellaceae</taxon>
        <taxon>Selaginella</taxon>
    </lineage>
</organism>
<accession>D8RYW1</accession>
<dbReference type="EMBL" id="GL377595">
    <property type="protein sequence ID" value="EFJ22642.1"/>
    <property type="molecule type" value="Genomic_DNA"/>
</dbReference>
<sequence length="128" mass="14834">MCCYHNLNLRLLPLAPNVLLWLSQFHLYLLLQLLDHNLQNSPATGGEQYVEIYKPHPTGLWYSYADVKHASSPEWLQRGPGKPFSFSLRTSSQFPISFNEKEFDATPPDFEFEDQIRPNQNISYSSVM</sequence>
<proteinExistence type="predicted"/>
<keyword evidence="2" id="KW-1185">Reference proteome</keyword>